<dbReference type="SUPFAM" id="SSF48498">
    <property type="entry name" value="Tetracyclin repressor-like, C-terminal domain"/>
    <property type="match status" value="1"/>
</dbReference>
<dbReference type="InterPro" id="IPR009057">
    <property type="entry name" value="Homeodomain-like_sf"/>
</dbReference>
<dbReference type="RefSeq" id="WP_319943320.1">
    <property type="nucleotide sequence ID" value="NZ_WEGI01000009.1"/>
</dbReference>
<dbReference type="PRINTS" id="PR00455">
    <property type="entry name" value="HTHTETR"/>
</dbReference>
<dbReference type="InterPro" id="IPR036271">
    <property type="entry name" value="Tet_transcr_reg_TetR-rel_C_sf"/>
</dbReference>
<feature type="domain" description="HTH tetR-type" evidence="4">
    <location>
        <begin position="21"/>
        <end position="81"/>
    </location>
</feature>
<dbReference type="GO" id="GO:0003700">
    <property type="term" value="F:DNA-binding transcription factor activity"/>
    <property type="evidence" value="ECO:0007669"/>
    <property type="project" value="TreeGrafter"/>
</dbReference>
<dbReference type="Proteomes" id="UP000431401">
    <property type="component" value="Unassembled WGS sequence"/>
</dbReference>
<name>A0A7K0DSR2_9NOCA</name>
<proteinExistence type="predicted"/>
<keyword evidence="6" id="KW-1185">Reference proteome</keyword>
<dbReference type="PANTHER" id="PTHR30055:SF235">
    <property type="entry name" value="TRANSCRIPTIONAL REGULATORY PROTEIN"/>
    <property type="match status" value="1"/>
</dbReference>
<evidence type="ECO:0000313" key="6">
    <source>
        <dbReference type="Proteomes" id="UP000431401"/>
    </source>
</evidence>
<organism evidence="5 6">
    <name type="scientific">Nocardia aurantia</name>
    <dbReference type="NCBI Taxonomy" id="2585199"/>
    <lineage>
        <taxon>Bacteria</taxon>
        <taxon>Bacillati</taxon>
        <taxon>Actinomycetota</taxon>
        <taxon>Actinomycetes</taxon>
        <taxon>Mycobacteriales</taxon>
        <taxon>Nocardiaceae</taxon>
        <taxon>Nocardia</taxon>
    </lineage>
</organism>
<reference evidence="5 6" key="1">
    <citation type="submission" date="2019-10" db="EMBL/GenBank/DDBJ databases">
        <title>Nocardia macrotermitis sp. nov. and Nocardia aurantia sp. nov., isolated from the gut of fungus growing-termite Macrotermes natalensis.</title>
        <authorList>
            <person name="Benndorf R."/>
            <person name="Schwitalla J."/>
            <person name="Martin K."/>
            <person name="De Beer W."/>
            <person name="Kaster A.-K."/>
            <person name="Vollmers J."/>
            <person name="Poulsen M."/>
            <person name="Beemelmanns C."/>
        </authorList>
    </citation>
    <scope>NUCLEOTIDE SEQUENCE [LARGE SCALE GENOMIC DNA]</scope>
    <source>
        <strain evidence="5 6">RB56</strain>
    </source>
</reference>
<accession>A0A7K0DSR2</accession>
<sequence>MSSSPADRQAARRKTGRPRSTRAPDAIRAAAVGLFSEHGFSGTSVRDIAAAAGVDPALVIRHFGSKEALFLETVSVDHSLRGVVEGPLDTLGRAILRRLVEEVPDETRKLYRALFGALDRPEVRAYLENSTARHVTAPLAERLPGPDADVRAELIAAQIAGLLMSGRVFGSGRGPHPDPRVLDIYARAIQALIDSP</sequence>
<keyword evidence="1 2" id="KW-0238">DNA-binding</keyword>
<evidence type="ECO:0000256" key="1">
    <source>
        <dbReference type="ARBA" id="ARBA00023125"/>
    </source>
</evidence>
<dbReference type="InterPro" id="IPR001647">
    <property type="entry name" value="HTH_TetR"/>
</dbReference>
<feature type="region of interest" description="Disordered" evidence="3">
    <location>
        <begin position="1"/>
        <end position="23"/>
    </location>
</feature>
<evidence type="ECO:0000256" key="3">
    <source>
        <dbReference type="SAM" id="MobiDB-lite"/>
    </source>
</evidence>
<dbReference type="SUPFAM" id="SSF46689">
    <property type="entry name" value="Homeodomain-like"/>
    <property type="match status" value="1"/>
</dbReference>
<dbReference type="GO" id="GO:0000976">
    <property type="term" value="F:transcription cis-regulatory region binding"/>
    <property type="evidence" value="ECO:0007669"/>
    <property type="project" value="TreeGrafter"/>
</dbReference>
<evidence type="ECO:0000256" key="2">
    <source>
        <dbReference type="PROSITE-ProRule" id="PRU00335"/>
    </source>
</evidence>
<dbReference type="AlphaFoldDB" id="A0A7K0DSR2"/>
<dbReference type="Pfam" id="PF17920">
    <property type="entry name" value="TetR_C_16"/>
    <property type="match status" value="1"/>
</dbReference>
<dbReference type="Gene3D" id="1.10.357.10">
    <property type="entry name" value="Tetracycline Repressor, domain 2"/>
    <property type="match status" value="1"/>
</dbReference>
<protein>
    <recommendedName>
        <fullName evidence="4">HTH tetR-type domain-containing protein</fullName>
    </recommendedName>
</protein>
<feature type="compositionally biased region" description="Basic residues" evidence="3">
    <location>
        <begin position="11"/>
        <end position="20"/>
    </location>
</feature>
<gene>
    <name evidence="5" type="ORF">NRB56_43500</name>
</gene>
<dbReference type="InterPro" id="IPR041678">
    <property type="entry name" value="TetR_C_16"/>
</dbReference>
<feature type="DNA-binding region" description="H-T-H motif" evidence="2">
    <location>
        <begin position="44"/>
        <end position="63"/>
    </location>
</feature>
<evidence type="ECO:0000313" key="5">
    <source>
        <dbReference type="EMBL" id="MQY28766.1"/>
    </source>
</evidence>
<dbReference type="PROSITE" id="PS50977">
    <property type="entry name" value="HTH_TETR_2"/>
    <property type="match status" value="1"/>
</dbReference>
<dbReference type="InterPro" id="IPR050109">
    <property type="entry name" value="HTH-type_TetR-like_transc_reg"/>
</dbReference>
<dbReference type="Pfam" id="PF00440">
    <property type="entry name" value="TetR_N"/>
    <property type="match status" value="1"/>
</dbReference>
<evidence type="ECO:0000259" key="4">
    <source>
        <dbReference type="PROSITE" id="PS50977"/>
    </source>
</evidence>
<dbReference type="EMBL" id="WEGI01000009">
    <property type="protein sequence ID" value="MQY28766.1"/>
    <property type="molecule type" value="Genomic_DNA"/>
</dbReference>
<comment type="caution">
    <text evidence="5">The sequence shown here is derived from an EMBL/GenBank/DDBJ whole genome shotgun (WGS) entry which is preliminary data.</text>
</comment>
<dbReference type="PANTHER" id="PTHR30055">
    <property type="entry name" value="HTH-TYPE TRANSCRIPTIONAL REGULATOR RUTR"/>
    <property type="match status" value="1"/>
</dbReference>